<dbReference type="Proteomes" id="UP000886520">
    <property type="component" value="Chromosome 4"/>
</dbReference>
<comment type="caution">
    <text evidence="2">The sequence shown here is derived from an EMBL/GenBank/DDBJ whole genome shotgun (WGS) entry which is preliminary data.</text>
</comment>
<dbReference type="InterPro" id="IPR042214">
    <property type="entry name" value="TruD_catalytic"/>
</dbReference>
<organism evidence="2 3">
    <name type="scientific">Adiantum capillus-veneris</name>
    <name type="common">Maidenhair fern</name>
    <dbReference type="NCBI Taxonomy" id="13818"/>
    <lineage>
        <taxon>Eukaryota</taxon>
        <taxon>Viridiplantae</taxon>
        <taxon>Streptophyta</taxon>
        <taxon>Embryophyta</taxon>
        <taxon>Tracheophyta</taxon>
        <taxon>Polypodiopsida</taxon>
        <taxon>Polypodiidae</taxon>
        <taxon>Polypodiales</taxon>
        <taxon>Pteridineae</taxon>
        <taxon>Pteridaceae</taxon>
        <taxon>Vittarioideae</taxon>
        <taxon>Adiantum</taxon>
    </lineage>
</organism>
<proteinExistence type="predicted"/>
<evidence type="ECO:0000256" key="1">
    <source>
        <dbReference type="SAM" id="MobiDB-lite"/>
    </source>
</evidence>
<keyword evidence="3" id="KW-1185">Reference proteome</keyword>
<dbReference type="GO" id="GO:0001522">
    <property type="term" value="P:pseudouridine synthesis"/>
    <property type="evidence" value="ECO:0007669"/>
    <property type="project" value="InterPro"/>
</dbReference>
<gene>
    <name evidence="2" type="ORF">GOP47_0004383</name>
</gene>
<reference evidence="2" key="1">
    <citation type="submission" date="2021-01" db="EMBL/GenBank/DDBJ databases">
        <title>Adiantum capillus-veneris genome.</title>
        <authorList>
            <person name="Fang Y."/>
            <person name="Liao Q."/>
        </authorList>
    </citation>
    <scope>NUCLEOTIDE SEQUENCE</scope>
    <source>
        <strain evidence="2">H3</strain>
        <tissue evidence="2">Leaf</tissue>
    </source>
</reference>
<dbReference type="EMBL" id="JABFUD020000004">
    <property type="protein sequence ID" value="KAI5081200.1"/>
    <property type="molecule type" value="Genomic_DNA"/>
</dbReference>
<name>A0A9D4V853_ADICA</name>
<accession>A0A9D4V853</accession>
<sequence>MTTKYKLVYLISKTLLPKNDVASTYEELARKDSIDLYQSSHNVKDFSILHLPGSYRRLIQKAQELDWKILKYDNHTQDLGETDWDRINMKKGKDRKGEQGAMTASTPAFQSETKQEEKASSIKHTALQLKFILPSSSYATMALRELMKIPSSVEYHKALSEDVSEKVG</sequence>
<dbReference type="OrthoDB" id="447290at2759"/>
<protein>
    <submittedName>
        <fullName evidence="2">Uncharacterized protein</fullName>
    </submittedName>
</protein>
<dbReference type="GO" id="GO:0005634">
    <property type="term" value="C:nucleus"/>
    <property type="evidence" value="ECO:0007669"/>
    <property type="project" value="TreeGrafter"/>
</dbReference>
<evidence type="ECO:0000313" key="2">
    <source>
        <dbReference type="EMBL" id="KAI5081200.1"/>
    </source>
</evidence>
<feature type="region of interest" description="Disordered" evidence="1">
    <location>
        <begin position="92"/>
        <end position="117"/>
    </location>
</feature>
<feature type="compositionally biased region" description="Polar residues" evidence="1">
    <location>
        <begin position="102"/>
        <end position="112"/>
    </location>
</feature>
<dbReference type="PANTHER" id="PTHR13326:SF21">
    <property type="entry name" value="PSEUDOURIDYLATE SYNTHASE PUS7L"/>
    <property type="match status" value="1"/>
</dbReference>
<dbReference type="GO" id="GO:0003723">
    <property type="term" value="F:RNA binding"/>
    <property type="evidence" value="ECO:0007669"/>
    <property type="project" value="InterPro"/>
</dbReference>
<dbReference type="SUPFAM" id="SSF55120">
    <property type="entry name" value="Pseudouridine synthase"/>
    <property type="match status" value="1"/>
</dbReference>
<dbReference type="AlphaFoldDB" id="A0A9D4V853"/>
<dbReference type="InterPro" id="IPR001656">
    <property type="entry name" value="PsdUridine_synth_TruD"/>
</dbReference>
<dbReference type="GO" id="GO:0009982">
    <property type="term" value="F:pseudouridine synthase activity"/>
    <property type="evidence" value="ECO:0007669"/>
    <property type="project" value="InterPro"/>
</dbReference>
<dbReference type="Gene3D" id="3.30.2350.20">
    <property type="entry name" value="TruD, catalytic domain"/>
    <property type="match status" value="1"/>
</dbReference>
<evidence type="ECO:0000313" key="3">
    <source>
        <dbReference type="Proteomes" id="UP000886520"/>
    </source>
</evidence>
<dbReference type="InterPro" id="IPR020103">
    <property type="entry name" value="PsdUridine_synth_cat_dom_sf"/>
</dbReference>
<dbReference type="PANTHER" id="PTHR13326">
    <property type="entry name" value="TRNA PSEUDOURIDINE SYNTHASE D"/>
    <property type="match status" value="1"/>
</dbReference>